<dbReference type="PANTHER" id="PTHR34406:SF1">
    <property type="entry name" value="PROTEIN YCEI"/>
    <property type="match status" value="1"/>
</dbReference>
<proteinExistence type="inferred from homology"/>
<keyword evidence="4" id="KW-1185">Reference proteome</keyword>
<evidence type="ECO:0000313" key="4">
    <source>
        <dbReference type="Proteomes" id="UP001589613"/>
    </source>
</evidence>
<organism evidence="3 4">
    <name type="scientific">Ornithinimicrobium kibberense</name>
    <dbReference type="NCBI Taxonomy" id="282060"/>
    <lineage>
        <taxon>Bacteria</taxon>
        <taxon>Bacillati</taxon>
        <taxon>Actinomycetota</taxon>
        <taxon>Actinomycetes</taxon>
        <taxon>Micrococcales</taxon>
        <taxon>Ornithinimicrobiaceae</taxon>
        <taxon>Ornithinimicrobium</taxon>
    </lineage>
</organism>
<dbReference type="Pfam" id="PF04264">
    <property type="entry name" value="YceI"/>
    <property type="match status" value="1"/>
</dbReference>
<dbReference type="SUPFAM" id="SSF101874">
    <property type="entry name" value="YceI-like"/>
    <property type="match status" value="1"/>
</dbReference>
<evidence type="ECO:0000313" key="3">
    <source>
        <dbReference type="EMBL" id="MFB9732116.1"/>
    </source>
</evidence>
<dbReference type="RefSeq" id="WP_237769954.1">
    <property type="nucleotide sequence ID" value="NZ_JBHMAX010000016.1"/>
</dbReference>
<sequence length="184" mass="20465">MADLDPAMAGVWRFDPGHTRIGFSARHAMVTTVRGTFTDVEGTIHVDAESVSASRVEVRLGTASVTTNNEQRDEHLRSIDFFDAERYPDIRFVSSTIDEVEEGNFMVVGDLTIKEVTKQVAIPIALLGVQRDPMGNLRAGFEATRRLNRRDFGLHWNMPLDTGGVLVSEKVSLEFEISAIKQES</sequence>
<dbReference type="InterPro" id="IPR007372">
    <property type="entry name" value="Lipid/polyisoprenoid-bd_YceI"/>
</dbReference>
<protein>
    <submittedName>
        <fullName evidence="3">YceI family protein</fullName>
    </submittedName>
</protein>
<name>A0ABV5V2T5_9MICO</name>
<reference evidence="3 4" key="1">
    <citation type="submission" date="2024-09" db="EMBL/GenBank/DDBJ databases">
        <authorList>
            <person name="Sun Q."/>
            <person name="Mori K."/>
        </authorList>
    </citation>
    <scope>NUCLEOTIDE SEQUENCE [LARGE SCALE GENOMIC DNA]</scope>
    <source>
        <strain evidence="3 4">JCM 12763</strain>
    </source>
</reference>
<feature type="domain" description="Lipid/polyisoprenoid-binding YceI-like" evidence="2">
    <location>
        <begin position="11"/>
        <end position="180"/>
    </location>
</feature>
<dbReference type="PANTHER" id="PTHR34406">
    <property type="entry name" value="PROTEIN YCEI"/>
    <property type="match status" value="1"/>
</dbReference>
<accession>A0ABV5V2T5</accession>
<comment type="similarity">
    <text evidence="1">Belongs to the UPF0312 family.</text>
</comment>
<evidence type="ECO:0000256" key="1">
    <source>
        <dbReference type="ARBA" id="ARBA00008812"/>
    </source>
</evidence>
<dbReference type="Proteomes" id="UP001589613">
    <property type="component" value="Unassembled WGS sequence"/>
</dbReference>
<dbReference type="Gene3D" id="2.40.128.110">
    <property type="entry name" value="Lipid/polyisoprenoid-binding, YceI-like"/>
    <property type="match status" value="1"/>
</dbReference>
<gene>
    <name evidence="3" type="ORF">ACFFN0_08680</name>
</gene>
<evidence type="ECO:0000259" key="2">
    <source>
        <dbReference type="SMART" id="SM00867"/>
    </source>
</evidence>
<dbReference type="EMBL" id="JBHMAX010000016">
    <property type="protein sequence ID" value="MFB9732116.1"/>
    <property type="molecule type" value="Genomic_DNA"/>
</dbReference>
<dbReference type="InterPro" id="IPR036761">
    <property type="entry name" value="TTHA0802/YceI-like_sf"/>
</dbReference>
<comment type="caution">
    <text evidence="3">The sequence shown here is derived from an EMBL/GenBank/DDBJ whole genome shotgun (WGS) entry which is preliminary data.</text>
</comment>
<dbReference type="SMART" id="SM00867">
    <property type="entry name" value="YceI"/>
    <property type="match status" value="1"/>
</dbReference>